<comment type="caution">
    <text evidence="3">The sequence shown here is derived from an EMBL/GenBank/DDBJ whole genome shotgun (WGS) entry which is preliminary data.</text>
</comment>
<evidence type="ECO:0000313" key="3">
    <source>
        <dbReference type="EMBL" id="PYF72358.1"/>
    </source>
</evidence>
<accession>A0A318UNT3</accession>
<dbReference type="PANTHER" id="PTHR34220">
    <property type="entry name" value="SENSOR HISTIDINE KINASE YPDA"/>
    <property type="match status" value="1"/>
</dbReference>
<dbReference type="AlphaFoldDB" id="A0A318UNT3"/>
<dbReference type="PANTHER" id="PTHR34220:SF7">
    <property type="entry name" value="SENSOR HISTIDINE KINASE YPDA"/>
    <property type="match status" value="1"/>
</dbReference>
<dbReference type="GO" id="GO:0016020">
    <property type="term" value="C:membrane"/>
    <property type="evidence" value="ECO:0007669"/>
    <property type="project" value="InterPro"/>
</dbReference>
<feature type="transmembrane region" description="Helical" evidence="1">
    <location>
        <begin position="20"/>
        <end position="45"/>
    </location>
</feature>
<dbReference type="Pfam" id="PF06580">
    <property type="entry name" value="His_kinase"/>
    <property type="match status" value="1"/>
</dbReference>
<feature type="domain" description="Signal transduction histidine kinase internal region" evidence="2">
    <location>
        <begin position="182"/>
        <end position="260"/>
    </location>
</feature>
<keyword evidence="4" id="KW-1185">Reference proteome</keyword>
<name>A0A318UNT3_9SPHI</name>
<reference evidence="3 4" key="1">
    <citation type="submission" date="2018-06" db="EMBL/GenBank/DDBJ databases">
        <title>Genomic Encyclopedia of Archaeal and Bacterial Type Strains, Phase II (KMG-II): from individual species to whole genera.</title>
        <authorList>
            <person name="Goeker M."/>
        </authorList>
    </citation>
    <scope>NUCLEOTIDE SEQUENCE [LARGE SCALE GENOMIC DNA]</scope>
    <source>
        <strain evidence="3 4">DSM 27372</strain>
    </source>
</reference>
<keyword evidence="3" id="KW-0808">Transferase</keyword>
<evidence type="ECO:0000256" key="1">
    <source>
        <dbReference type="SAM" id="Phobius"/>
    </source>
</evidence>
<dbReference type="GO" id="GO:0000155">
    <property type="term" value="F:phosphorelay sensor kinase activity"/>
    <property type="evidence" value="ECO:0007669"/>
    <property type="project" value="InterPro"/>
</dbReference>
<organism evidence="3 4">
    <name type="scientific">Pedobacter nutrimenti</name>
    <dbReference type="NCBI Taxonomy" id="1241337"/>
    <lineage>
        <taxon>Bacteria</taxon>
        <taxon>Pseudomonadati</taxon>
        <taxon>Bacteroidota</taxon>
        <taxon>Sphingobacteriia</taxon>
        <taxon>Sphingobacteriales</taxon>
        <taxon>Sphingobacteriaceae</taxon>
        <taxon>Pedobacter</taxon>
    </lineage>
</organism>
<evidence type="ECO:0000313" key="4">
    <source>
        <dbReference type="Proteomes" id="UP000248198"/>
    </source>
</evidence>
<proteinExistence type="predicted"/>
<keyword evidence="1" id="KW-0472">Membrane</keyword>
<feature type="transmembrane region" description="Helical" evidence="1">
    <location>
        <begin position="57"/>
        <end position="79"/>
    </location>
</feature>
<dbReference type="EMBL" id="QKLU01000006">
    <property type="protein sequence ID" value="PYF72358.1"/>
    <property type="molecule type" value="Genomic_DNA"/>
</dbReference>
<dbReference type="Proteomes" id="UP000248198">
    <property type="component" value="Unassembled WGS sequence"/>
</dbReference>
<dbReference type="InterPro" id="IPR050640">
    <property type="entry name" value="Bact_2-comp_sensor_kinase"/>
</dbReference>
<protein>
    <submittedName>
        <fullName evidence="3">Histidine kinase</fullName>
    </submittedName>
</protein>
<keyword evidence="1" id="KW-0812">Transmembrane</keyword>
<keyword evidence="1" id="KW-1133">Transmembrane helix</keyword>
<keyword evidence="3" id="KW-0418">Kinase</keyword>
<sequence length="367" mass="42841">MGRMEKNKTRGEFRIQRIIIIPLVFLLYYLASFLVEPYAAFWGHYFDRSIWSLLMEWSAALLCCVLITETSIFISRYLNKTLPWDKQSLKRLLIQFFIQIAFVMAFILLLNLLDLYLTENYKMDQEDIKNIGQLTIISILISLLISSVHTGSFLLSSWKKSAIEASELKLKAAHFQQTAMQSELQALKMQLDPHFLFNNFSVLTDLIMEDQVLAVDFLDNLSKIYRYLMMNSNKNLIPLNQEIRFIRSYIFLIRIRHGESVHFEMDISEHALEKGIPPLTLQLLIENALKHNQTLKSNPLKISIRSKSDYELEVSNDLFPIENQAPSLGMGLKNIYDRYRILTDKAPLVEQAMHRFCVHLPLIELEQ</sequence>
<feature type="transmembrane region" description="Helical" evidence="1">
    <location>
        <begin position="133"/>
        <end position="155"/>
    </location>
</feature>
<evidence type="ECO:0000259" key="2">
    <source>
        <dbReference type="Pfam" id="PF06580"/>
    </source>
</evidence>
<dbReference type="OrthoDB" id="9809908at2"/>
<dbReference type="InterPro" id="IPR010559">
    <property type="entry name" value="Sig_transdc_His_kin_internal"/>
</dbReference>
<gene>
    <name evidence="3" type="ORF">B0O44_1067</name>
</gene>
<feature type="transmembrane region" description="Helical" evidence="1">
    <location>
        <begin position="91"/>
        <end position="113"/>
    </location>
</feature>